<dbReference type="EMBL" id="JAUQUB010000001">
    <property type="protein sequence ID" value="MDO7881682.1"/>
    <property type="molecule type" value="Genomic_DNA"/>
</dbReference>
<gene>
    <name evidence="2" type="ORF">Q5716_05500</name>
</gene>
<proteinExistence type="predicted"/>
<organism evidence="2 3">
    <name type="scientific">Antiquaquibacter soli</name>
    <dbReference type="NCBI Taxonomy" id="3064523"/>
    <lineage>
        <taxon>Bacteria</taxon>
        <taxon>Bacillati</taxon>
        <taxon>Actinomycetota</taxon>
        <taxon>Actinomycetes</taxon>
        <taxon>Micrococcales</taxon>
        <taxon>Microbacteriaceae</taxon>
        <taxon>Antiquaquibacter</taxon>
    </lineage>
</organism>
<feature type="region of interest" description="Disordered" evidence="1">
    <location>
        <begin position="1"/>
        <end position="20"/>
    </location>
</feature>
<reference evidence="2 3" key="1">
    <citation type="submission" date="2023-07" db="EMBL/GenBank/DDBJ databases">
        <title>Protaetiibacter sp. nov WY-16 isolated from soil.</title>
        <authorList>
            <person name="Liu B."/>
            <person name="Wan Y."/>
        </authorList>
    </citation>
    <scope>NUCLEOTIDE SEQUENCE [LARGE SCALE GENOMIC DNA]</scope>
    <source>
        <strain evidence="2 3">WY-16</strain>
    </source>
</reference>
<protein>
    <recommendedName>
        <fullName evidence="4">HIRAN domain-containing protein</fullName>
    </recommendedName>
</protein>
<name>A0ABT9BQT4_9MICO</name>
<sequence>MPSEMPDLDKNDLGKGSFSQYKYGLTPNNARVRLRLAGSNPHQDVLREIVESGAGPLETAISRRSQQQDAEDAPIEVRLFTGSRVSGPVGWVPRGLESIVDEALSRLDIAGRKQRIPVEIIRKGGLYRVELKMGETR</sequence>
<evidence type="ECO:0000313" key="2">
    <source>
        <dbReference type="EMBL" id="MDO7881682.1"/>
    </source>
</evidence>
<accession>A0ABT9BQT4</accession>
<evidence type="ECO:0008006" key="4">
    <source>
        <dbReference type="Google" id="ProtNLM"/>
    </source>
</evidence>
<keyword evidence="3" id="KW-1185">Reference proteome</keyword>
<dbReference type="RefSeq" id="WP_305002088.1">
    <property type="nucleotide sequence ID" value="NZ_JAUQUB010000001.1"/>
</dbReference>
<comment type="caution">
    <text evidence="2">The sequence shown here is derived from an EMBL/GenBank/DDBJ whole genome shotgun (WGS) entry which is preliminary data.</text>
</comment>
<dbReference type="Proteomes" id="UP001241072">
    <property type="component" value="Unassembled WGS sequence"/>
</dbReference>
<evidence type="ECO:0000313" key="3">
    <source>
        <dbReference type="Proteomes" id="UP001241072"/>
    </source>
</evidence>
<evidence type="ECO:0000256" key="1">
    <source>
        <dbReference type="SAM" id="MobiDB-lite"/>
    </source>
</evidence>